<sequence>MVDPVSILLTFLFVFALSPEAGANSTEFNELFRPAWAPDHFLYDGNVLNLKLDSYSGAGFASKSKYMFGKVTLQMRLVGGDSAGTVTAFYMSSEGPNHNEFDFEFLGNTTGEPYLVQTNLYVNGIGNREQRHSLWFNPTEDFHSYSISWNPRRVLFLVDDILIRQHTNLEQRGIPFPKDQPMGVYSSIWNADDWATQGGRVKTDWSHSPFLASYKGFKITACEYPVPTAVNKCSTGNNHETIYLGDEARGSSRSQHRRNQLKWVQVHHRVYDYCTDTTRFPVAPAECEHHRH</sequence>
<gene>
    <name evidence="1" type="ORF">MLD38_009144</name>
</gene>
<reference evidence="2" key="1">
    <citation type="journal article" date="2023" name="Front. Plant Sci.">
        <title>Chromosomal-level genome assembly of Melastoma candidum provides insights into trichome evolution.</title>
        <authorList>
            <person name="Zhong Y."/>
            <person name="Wu W."/>
            <person name="Sun C."/>
            <person name="Zou P."/>
            <person name="Liu Y."/>
            <person name="Dai S."/>
            <person name="Zhou R."/>
        </authorList>
    </citation>
    <scope>NUCLEOTIDE SEQUENCE [LARGE SCALE GENOMIC DNA]</scope>
</reference>
<comment type="caution">
    <text evidence="1">The sequence shown here is derived from an EMBL/GenBank/DDBJ whole genome shotgun (WGS) entry which is preliminary data.</text>
</comment>
<evidence type="ECO:0000313" key="2">
    <source>
        <dbReference type="Proteomes" id="UP001057402"/>
    </source>
</evidence>
<keyword evidence="2" id="KW-1185">Reference proteome</keyword>
<dbReference type="EMBL" id="CM042882">
    <property type="protein sequence ID" value="KAI4383288.1"/>
    <property type="molecule type" value="Genomic_DNA"/>
</dbReference>
<dbReference type="Proteomes" id="UP001057402">
    <property type="component" value="Chromosome 3"/>
</dbReference>
<proteinExistence type="predicted"/>
<name>A0ACB9RY03_9MYRT</name>
<protein>
    <submittedName>
        <fullName evidence="1">Uncharacterized protein</fullName>
    </submittedName>
</protein>
<accession>A0ACB9RY03</accession>
<organism evidence="1 2">
    <name type="scientific">Melastoma candidum</name>
    <dbReference type="NCBI Taxonomy" id="119954"/>
    <lineage>
        <taxon>Eukaryota</taxon>
        <taxon>Viridiplantae</taxon>
        <taxon>Streptophyta</taxon>
        <taxon>Embryophyta</taxon>
        <taxon>Tracheophyta</taxon>
        <taxon>Spermatophyta</taxon>
        <taxon>Magnoliopsida</taxon>
        <taxon>eudicotyledons</taxon>
        <taxon>Gunneridae</taxon>
        <taxon>Pentapetalae</taxon>
        <taxon>rosids</taxon>
        <taxon>malvids</taxon>
        <taxon>Myrtales</taxon>
        <taxon>Melastomataceae</taxon>
        <taxon>Melastomatoideae</taxon>
        <taxon>Melastomateae</taxon>
        <taxon>Melastoma</taxon>
    </lineage>
</organism>
<evidence type="ECO:0000313" key="1">
    <source>
        <dbReference type="EMBL" id="KAI4383288.1"/>
    </source>
</evidence>